<dbReference type="InterPro" id="IPR012434">
    <property type="entry name" value="DUF1631"/>
</dbReference>
<comment type="caution">
    <text evidence="2">The sequence shown here is derived from an EMBL/GenBank/DDBJ whole genome shotgun (WGS) entry which is preliminary data.</text>
</comment>
<accession>A0AA42N228</accession>
<dbReference type="Pfam" id="PF07793">
    <property type="entry name" value="DUF1631"/>
    <property type="match status" value="1"/>
</dbReference>
<reference evidence="2" key="1">
    <citation type="submission" date="2022-09" db="EMBL/GenBank/DDBJ databases">
        <title>Intensive care unit water sources are persistently colonized with multi-drug resistant bacteria and are the site of extensive horizontal gene transfer of antibiotic resistance genes.</title>
        <authorList>
            <person name="Diorio-Toth L."/>
        </authorList>
    </citation>
    <scope>NUCLEOTIDE SEQUENCE</scope>
    <source>
        <strain evidence="2">GD03990</strain>
    </source>
</reference>
<evidence type="ECO:0000313" key="3">
    <source>
        <dbReference type="Proteomes" id="UP001158730"/>
    </source>
</evidence>
<evidence type="ECO:0000313" key="2">
    <source>
        <dbReference type="EMBL" id="MDH1056078.1"/>
    </source>
</evidence>
<dbReference type="Proteomes" id="UP001158730">
    <property type="component" value="Unassembled WGS sequence"/>
</dbReference>
<evidence type="ECO:0000256" key="1">
    <source>
        <dbReference type="SAM" id="MobiDB-lite"/>
    </source>
</evidence>
<sequence>MKTDAKVVRLNKVAPVQSPTSPAGRLPVALIQLRDKAAQQLKQAMQALFDNADDTLFEMADRASSNSEQNAFFEAMRDLRLKRKTIERGFLQRVFESFATLNQYEIGAAPVLDTVSTDALSLVHNDTLEENVALDTMVSRVMHRDGLALGHLTTRLNAVISKKLDDKINPLGPRLLCEQFLAACEGLGVEIRVKLIILKLFEKHVLGDLDQLYADANQQLVEAGVLPELKSAPPARRQPGRSPAGAARTAREEGAESRGAAPAGYADEGVQEVFGALQELLSQVRGSAVLPRREIPADAVPISSNDLMRLLSHLQQHSPVGGQQVSDDYDLRNQLEGLLTRVSAKSGKARVVGEFDEDVINLVAMLFEFILDDRTLPDSLKALIGRLQIPMLKVAVLDKTFFSRGSHPARRLLNEIATAALGWNAQGDERRDALYQRIEQVVQRLLNDFTDDPAIFSDVLAEFIAFTGDEKRRSELLEQRTRDAEEGRAKAELARQQVEQALNSRLLGKILPEVVVRLLQEGWSKVLQLTCLKHGAESAEWVSALAVMDDLIWSVEPHESPEDRLRLLELVPSLLKSLRDGLASAAIDPFVTSEFFSKLESVHVQAFQRFKREVAEPQPVPPSEVDSGAVEVQSDSVVELGTGPLLELPPQELEEIVEAPAMVEVVEEIVLLAPGENRQQEPEASLPDDDEALQKVDELRVGSWVEIQEDEEHKLRGKLAAIIKPTGKYIFVNRTGMKVMEKTRMGLAVEFRRGAIRLLDDALLFDRALESVIGNLRKLKGA</sequence>
<dbReference type="RefSeq" id="WP_280054551.1">
    <property type="nucleotide sequence ID" value="NZ_JAOBYN010000013.1"/>
</dbReference>
<dbReference type="AlphaFoldDB" id="A0AA42N228"/>
<dbReference type="EMBL" id="JAOBYN010000013">
    <property type="protein sequence ID" value="MDH1056078.1"/>
    <property type="molecule type" value="Genomic_DNA"/>
</dbReference>
<proteinExistence type="predicted"/>
<feature type="region of interest" description="Disordered" evidence="1">
    <location>
        <begin position="230"/>
        <end position="262"/>
    </location>
</feature>
<protein>
    <submittedName>
        <fullName evidence="2">DUF1631 domain-containing protein</fullName>
    </submittedName>
</protein>
<gene>
    <name evidence="2" type="ORF">N5C05_15095</name>
</gene>
<organism evidence="2 3">
    <name type="scientific">Aquipseudomonas alcaligenes</name>
    <name type="common">Pseudomonas alcaligenes</name>
    <dbReference type="NCBI Taxonomy" id="43263"/>
    <lineage>
        <taxon>Bacteria</taxon>
        <taxon>Pseudomonadati</taxon>
        <taxon>Pseudomonadota</taxon>
        <taxon>Gammaproteobacteria</taxon>
        <taxon>Pseudomonadales</taxon>
        <taxon>Pseudomonadaceae</taxon>
        <taxon>Aquipseudomonas</taxon>
    </lineage>
</organism>
<name>A0AA42N228_AQUAC</name>